<protein>
    <submittedName>
        <fullName evidence="1">Uncharacterized protein</fullName>
    </submittedName>
</protein>
<evidence type="ECO:0000313" key="1">
    <source>
        <dbReference type="Ensembl" id="ENSGACP00000021181.1"/>
    </source>
</evidence>
<accession>G3PU94</accession>
<dbReference type="Ensembl" id="ENSGACT00000021222.1">
    <property type="protein sequence ID" value="ENSGACP00000021181.1"/>
    <property type="gene ID" value="ENSGACG00000016055.1"/>
</dbReference>
<sequence length="61" mass="6101">SSLDRNTEPWRGPASAVCSRGRTLDSGGWGGGIAASGGLPFPSSTSTALLLSVLCPHPPPP</sequence>
<dbReference type="AlphaFoldDB" id="G3PU94"/>
<dbReference type="InParanoid" id="G3PU94"/>
<reference evidence="1" key="1">
    <citation type="submission" date="2006-01" db="EMBL/GenBank/DDBJ databases">
        <authorList>
            <person name="Lindblad-Toh K."/>
            <person name="Mauceli E."/>
            <person name="Grabherr M."/>
            <person name="Chang J.L."/>
            <person name="Lander E.S."/>
        </authorList>
    </citation>
    <scope>NUCLEOTIDE SEQUENCE [LARGE SCALE GENOMIC DNA]</scope>
</reference>
<organism evidence="1">
    <name type="scientific">Gasterosteus aculeatus</name>
    <name type="common">Three-spined stickleback</name>
    <dbReference type="NCBI Taxonomy" id="69293"/>
    <lineage>
        <taxon>Eukaryota</taxon>
        <taxon>Metazoa</taxon>
        <taxon>Chordata</taxon>
        <taxon>Craniata</taxon>
        <taxon>Vertebrata</taxon>
        <taxon>Euteleostomi</taxon>
        <taxon>Actinopterygii</taxon>
        <taxon>Neopterygii</taxon>
        <taxon>Teleostei</taxon>
        <taxon>Neoteleostei</taxon>
        <taxon>Acanthomorphata</taxon>
        <taxon>Eupercaria</taxon>
        <taxon>Perciformes</taxon>
        <taxon>Cottioidei</taxon>
        <taxon>Gasterosteales</taxon>
        <taxon>Gasterosteidae</taxon>
        <taxon>Gasterosteus</taxon>
    </lineage>
</organism>
<proteinExistence type="predicted"/>
<name>G3PU94_GASAC</name>
<reference evidence="1" key="2">
    <citation type="submission" date="2024-04" db="UniProtKB">
        <authorList>
            <consortium name="Ensembl"/>
        </authorList>
    </citation>
    <scope>IDENTIFICATION</scope>
</reference>
<dbReference type="Bgee" id="ENSGACG00000016055">
    <property type="expression patterns" value="Expressed in camera-type eye and 1 other cell type or tissue"/>
</dbReference>